<organism evidence="2 3">
    <name type="scientific">Terasakiispira papahanaumokuakeensis</name>
    <dbReference type="NCBI Taxonomy" id="197479"/>
    <lineage>
        <taxon>Bacteria</taxon>
        <taxon>Pseudomonadati</taxon>
        <taxon>Pseudomonadota</taxon>
        <taxon>Gammaproteobacteria</taxon>
        <taxon>Oceanospirillales</taxon>
        <taxon>Terasakiispira</taxon>
    </lineage>
</organism>
<dbReference type="InterPro" id="IPR008620">
    <property type="entry name" value="FixH"/>
</dbReference>
<proteinExistence type="predicted"/>
<dbReference type="OrthoDB" id="5295180at2"/>
<dbReference type="Proteomes" id="UP000094291">
    <property type="component" value="Unassembled WGS sequence"/>
</dbReference>
<reference evidence="2 3" key="1">
    <citation type="submission" date="2016-08" db="EMBL/GenBank/DDBJ databases">
        <authorList>
            <person name="Seilhamer J.J."/>
        </authorList>
    </citation>
    <scope>NUCLEOTIDE SEQUENCE [LARGE SCALE GENOMIC DNA]</scope>
    <source>
        <strain evidence="2 3">PH27A</strain>
    </source>
</reference>
<feature type="transmembrane region" description="Helical" evidence="1">
    <location>
        <begin position="13"/>
        <end position="35"/>
    </location>
</feature>
<keyword evidence="1" id="KW-0812">Transmembrane</keyword>
<accession>A0A1E2VAP6</accession>
<evidence type="ECO:0000313" key="3">
    <source>
        <dbReference type="Proteomes" id="UP000094291"/>
    </source>
</evidence>
<keyword evidence="1" id="KW-0472">Membrane</keyword>
<sequence length="164" mass="18430">MSEMSFTPWYKQFWPWFILTPLLFTVAVGITMLTISIKVFDGTVSDTYYKDGLAVNQVLARDHAAKTLGVEADMTFTDQEVSLQLNGLSSQPASLALKLINPTRARQDLAITLEHQGNYRYVGTLPHALQYEWDLELQPAGKVWRLTGRASFPAHQTIKLSAVQ</sequence>
<dbReference type="STRING" id="197479.BFW38_11355"/>
<dbReference type="EMBL" id="MDTQ01000001">
    <property type="protein sequence ID" value="ODC04044.1"/>
    <property type="molecule type" value="Genomic_DNA"/>
</dbReference>
<comment type="caution">
    <text evidence="2">The sequence shown here is derived from an EMBL/GenBank/DDBJ whole genome shotgun (WGS) entry which is preliminary data.</text>
</comment>
<protein>
    <recommendedName>
        <fullName evidence="4">Nitrogen fixation protein FixH</fullName>
    </recommendedName>
</protein>
<keyword evidence="1" id="KW-1133">Transmembrane helix</keyword>
<dbReference type="RefSeq" id="WP_068998823.1">
    <property type="nucleotide sequence ID" value="NZ_MDTQ01000001.1"/>
</dbReference>
<dbReference type="AlphaFoldDB" id="A0A1E2VAP6"/>
<keyword evidence="3" id="KW-1185">Reference proteome</keyword>
<evidence type="ECO:0000313" key="2">
    <source>
        <dbReference type="EMBL" id="ODC04044.1"/>
    </source>
</evidence>
<evidence type="ECO:0008006" key="4">
    <source>
        <dbReference type="Google" id="ProtNLM"/>
    </source>
</evidence>
<dbReference type="Pfam" id="PF05751">
    <property type="entry name" value="FixH"/>
    <property type="match status" value="1"/>
</dbReference>
<gene>
    <name evidence="2" type="ORF">BFW38_11355</name>
</gene>
<name>A0A1E2VAP6_9GAMM</name>
<evidence type="ECO:0000256" key="1">
    <source>
        <dbReference type="SAM" id="Phobius"/>
    </source>
</evidence>